<keyword evidence="2" id="KW-1185">Reference proteome</keyword>
<accession>A0A8J3VWS0</accession>
<dbReference type="Proteomes" id="UP000642748">
    <property type="component" value="Unassembled WGS sequence"/>
</dbReference>
<dbReference type="InterPro" id="IPR023430">
    <property type="entry name" value="Pept_HybD-like_dom_sf"/>
</dbReference>
<gene>
    <name evidence="1" type="ORF">Raf01_92600</name>
</gene>
<comment type="caution">
    <text evidence="1">The sequence shown here is derived from an EMBL/GenBank/DDBJ whole genome shotgun (WGS) entry which is preliminary data.</text>
</comment>
<name>A0A8J3VWS0_9ACTN</name>
<sequence>MGTRIVVVGVGDRYRRDDGVGPAVVDRLVRAGHHGVRLAVSGGEASELIELWDGARLAIVVGAVRAEPDLPGRIHRHRRRKRLIFAGALNPPGPGLRLRACWRCDKGSGDAGRMPLGALTRTRPPCG</sequence>
<dbReference type="AlphaFoldDB" id="A0A8J3VWS0"/>
<proteinExistence type="predicted"/>
<reference evidence="1" key="1">
    <citation type="submission" date="2021-01" db="EMBL/GenBank/DDBJ databases">
        <title>Whole genome shotgun sequence of Rugosimonospora africana NBRC 104875.</title>
        <authorList>
            <person name="Komaki H."/>
            <person name="Tamura T."/>
        </authorList>
    </citation>
    <scope>NUCLEOTIDE SEQUENCE</scope>
    <source>
        <strain evidence="1">NBRC 104875</strain>
    </source>
</reference>
<dbReference type="SUPFAM" id="SSF53163">
    <property type="entry name" value="HybD-like"/>
    <property type="match status" value="1"/>
</dbReference>
<organism evidence="1 2">
    <name type="scientific">Rugosimonospora africana</name>
    <dbReference type="NCBI Taxonomy" id="556532"/>
    <lineage>
        <taxon>Bacteria</taxon>
        <taxon>Bacillati</taxon>
        <taxon>Actinomycetota</taxon>
        <taxon>Actinomycetes</taxon>
        <taxon>Micromonosporales</taxon>
        <taxon>Micromonosporaceae</taxon>
        <taxon>Rugosimonospora</taxon>
    </lineage>
</organism>
<evidence type="ECO:0000313" key="2">
    <source>
        <dbReference type="Proteomes" id="UP000642748"/>
    </source>
</evidence>
<protein>
    <recommendedName>
        <fullName evidence="3">Hydrogenase maturation protease</fullName>
    </recommendedName>
</protein>
<dbReference type="EMBL" id="BONZ01000116">
    <property type="protein sequence ID" value="GIH21088.1"/>
    <property type="molecule type" value="Genomic_DNA"/>
</dbReference>
<evidence type="ECO:0000313" key="1">
    <source>
        <dbReference type="EMBL" id="GIH21088.1"/>
    </source>
</evidence>
<evidence type="ECO:0008006" key="3">
    <source>
        <dbReference type="Google" id="ProtNLM"/>
    </source>
</evidence>
<dbReference type="Gene3D" id="3.40.50.1450">
    <property type="entry name" value="HybD-like"/>
    <property type="match status" value="1"/>
</dbReference>